<gene>
    <name evidence="2" type="ORF">EHS25_008373</name>
</gene>
<proteinExistence type="predicted"/>
<keyword evidence="3" id="KW-1185">Reference proteome</keyword>
<feature type="compositionally biased region" description="Basic and acidic residues" evidence="1">
    <location>
        <begin position="108"/>
        <end position="118"/>
    </location>
</feature>
<feature type="region of interest" description="Disordered" evidence="1">
    <location>
        <begin position="1"/>
        <end position="45"/>
    </location>
</feature>
<reference evidence="2 3" key="1">
    <citation type="submission" date="2018-11" db="EMBL/GenBank/DDBJ databases">
        <title>Genome sequence of Saitozyma podzolica DSM 27192.</title>
        <authorList>
            <person name="Aliyu H."/>
            <person name="Gorte O."/>
            <person name="Ochsenreither K."/>
        </authorList>
    </citation>
    <scope>NUCLEOTIDE SEQUENCE [LARGE SCALE GENOMIC DNA]</scope>
    <source>
        <strain evidence="2 3">DSM 27192</strain>
    </source>
</reference>
<feature type="region of interest" description="Disordered" evidence="1">
    <location>
        <begin position="97"/>
        <end position="129"/>
    </location>
</feature>
<evidence type="ECO:0000256" key="1">
    <source>
        <dbReference type="SAM" id="MobiDB-lite"/>
    </source>
</evidence>
<dbReference type="EMBL" id="RSCD01000005">
    <property type="protein sequence ID" value="RSH92927.1"/>
    <property type="molecule type" value="Genomic_DNA"/>
</dbReference>
<evidence type="ECO:0000313" key="3">
    <source>
        <dbReference type="Proteomes" id="UP000279259"/>
    </source>
</evidence>
<organism evidence="2 3">
    <name type="scientific">Saitozyma podzolica</name>
    <dbReference type="NCBI Taxonomy" id="1890683"/>
    <lineage>
        <taxon>Eukaryota</taxon>
        <taxon>Fungi</taxon>
        <taxon>Dikarya</taxon>
        <taxon>Basidiomycota</taxon>
        <taxon>Agaricomycotina</taxon>
        <taxon>Tremellomycetes</taxon>
        <taxon>Tremellales</taxon>
        <taxon>Trimorphomycetaceae</taxon>
        <taxon>Saitozyma</taxon>
    </lineage>
</organism>
<accession>A0A427YPC7</accession>
<comment type="caution">
    <text evidence="2">The sequence shown here is derived from an EMBL/GenBank/DDBJ whole genome shotgun (WGS) entry which is preliminary data.</text>
</comment>
<protein>
    <submittedName>
        <fullName evidence="2">Uncharacterized protein</fullName>
    </submittedName>
</protein>
<name>A0A427YPC7_9TREE</name>
<dbReference type="AlphaFoldDB" id="A0A427YPC7"/>
<feature type="compositionally biased region" description="Gly residues" evidence="1">
    <location>
        <begin position="120"/>
        <end position="129"/>
    </location>
</feature>
<evidence type="ECO:0000313" key="2">
    <source>
        <dbReference type="EMBL" id="RSH92927.1"/>
    </source>
</evidence>
<dbReference type="Proteomes" id="UP000279259">
    <property type="component" value="Unassembled WGS sequence"/>
</dbReference>
<sequence length="189" mass="19393">MVTGDAEELLANGDGMGGDEGPAGPARPLWPMPNGRLPSAVNADADADAGTDVDVDVDAKVDLTDIAPSDDRLAAMSIGGVTDRCSALSADPRDISRGCGLDDGAGEPAREPSREMGRTGRSGNGRTLGGGRCDLDRGLVVMVVLRLEGVDVEEEAAVKMEVGVVVRERDGRVGVGVAAEVEPEGEWAI</sequence>